<dbReference type="GO" id="GO:0003713">
    <property type="term" value="F:transcription coactivator activity"/>
    <property type="evidence" value="ECO:0007669"/>
    <property type="project" value="TreeGrafter"/>
</dbReference>
<dbReference type="GO" id="GO:0016592">
    <property type="term" value="C:mediator complex"/>
    <property type="evidence" value="ECO:0007669"/>
    <property type="project" value="InterPro"/>
</dbReference>
<comment type="subcellular location">
    <subcellularLocation>
        <location evidence="1 11">Nucleus</location>
    </subcellularLocation>
</comment>
<organism evidence="16 17">
    <name type="scientific">Ustilaginoidea virens</name>
    <name type="common">Rice false smut fungus</name>
    <name type="synonym">Villosiclava virens</name>
    <dbReference type="NCBI Taxonomy" id="1159556"/>
    <lineage>
        <taxon>Eukaryota</taxon>
        <taxon>Fungi</taxon>
        <taxon>Dikarya</taxon>
        <taxon>Ascomycota</taxon>
        <taxon>Pezizomycotina</taxon>
        <taxon>Sordariomycetes</taxon>
        <taxon>Hypocreomycetidae</taxon>
        <taxon>Hypocreales</taxon>
        <taxon>Clavicipitaceae</taxon>
        <taxon>Ustilaginoidea</taxon>
    </lineage>
</organism>
<accession>A0A1B5KVF6</accession>
<dbReference type="InterPro" id="IPR021643">
    <property type="entry name" value="Mediator_Med13_N"/>
</dbReference>
<keyword evidence="4 11" id="KW-0678">Repressor</keyword>
<dbReference type="EMBL" id="BBTG02000011">
    <property type="protein sequence ID" value="GAO14974.1"/>
    <property type="molecule type" value="Genomic_DNA"/>
</dbReference>
<feature type="region of interest" description="Disordered" evidence="12">
    <location>
        <begin position="99"/>
        <end position="169"/>
    </location>
</feature>
<dbReference type="Proteomes" id="UP000054053">
    <property type="component" value="Unassembled WGS sequence"/>
</dbReference>
<keyword evidence="7 11" id="KW-0804">Transcription</keyword>
<gene>
    <name evidence="16" type="ORF">UVI_02027980</name>
</gene>
<feature type="region of interest" description="Disordered" evidence="12">
    <location>
        <begin position="635"/>
        <end position="654"/>
    </location>
</feature>
<proteinExistence type="inferred from homology"/>
<comment type="similarity">
    <text evidence="2 11">Belongs to the Mediator complex subunit 13 family.</text>
</comment>
<feature type="region of interest" description="Disordered" evidence="12">
    <location>
        <begin position="761"/>
        <end position="851"/>
    </location>
</feature>
<evidence type="ECO:0000313" key="16">
    <source>
        <dbReference type="EMBL" id="GAO14974.1"/>
    </source>
</evidence>
<evidence type="ECO:0000256" key="2">
    <source>
        <dbReference type="ARBA" id="ARBA00009354"/>
    </source>
</evidence>
<protein>
    <recommendedName>
        <fullName evidence="3 11">Mediator of RNA polymerase II transcription subunit 13</fullName>
    </recommendedName>
    <alternativeName>
        <fullName evidence="10 11">Mediator complex subunit 13</fullName>
    </alternativeName>
</protein>
<evidence type="ECO:0000259" key="13">
    <source>
        <dbReference type="Pfam" id="PF06333"/>
    </source>
</evidence>
<evidence type="ECO:0000256" key="5">
    <source>
        <dbReference type="ARBA" id="ARBA00023015"/>
    </source>
</evidence>
<evidence type="ECO:0000256" key="9">
    <source>
        <dbReference type="ARBA" id="ARBA00025661"/>
    </source>
</evidence>
<dbReference type="InterPro" id="IPR009401">
    <property type="entry name" value="Med13_C"/>
</dbReference>
<keyword evidence="8 11" id="KW-0539">Nucleus</keyword>
<feature type="compositionally biased region" description="Polar residues" evidence="12">
    <location>
        <begin position="156"/>
        <end position="169"/>
    </location>
</feature>
<feature type="domain" description="Mediator complex subunit Med13 N-terminal" evidence="14">
    <location>
        <begin position="8"/>
        <end position="379"/>
    </location>
</feature>
<evidence type="ECO:0000256" key="4">
    <source>
        <dbReference type="ARBA" id="ARBA00022491"/>
    </source>
</evidence>
<evidence type="ECO:0000256" key="10">
    <source>
        <dbReference type="ARBA" id="ARBA00032008"/>
    </source>
</evidence>
<comment type="caution">
    <text evidence="16">The sequence shown here is derived from an EMBL/GenBank/DDBJ whole genome shotgun (WGS) entry which is preliminary data.</text>
</comment>
<dbReference type="Pfam" id="PF11597">
    <property type="entry name" value="Med13_N"/>
    <property type="match status" value="1"/>
</dbReference>
<dbReference type="InterPro" id="IPR051139">
    <property type="entry name" value="Mediator_complx_sub13"/>
</dbReference>
<dbReference type="Pfam" id="PF18296">
    <property type="entry name" value="MID_MedPIWI"/>
    <property type="match status" value="1"/>
</dbReference>
<evidence type="ECO:0000256" key="3">
    <source>
        <dbReference type="ARBA" id="ARBA00019618"/>
    </source>
</evidence>
<feature type="region of interest" description="Disordered" evidence="12">
    <location>
        <begin position="416"/>
        <end position="451"/>
    </location>
</feature>
<comment type="subunit">
    <text evidence="11">Component of the SRB8-11 complex, which itself associates with the Mediator complex.</text>
</comment>
<dbReference type="Pfam" id="PF06333">
    <property type="entry name" value="Med13_C"/>
    <property type="match status" value="1"/>
</dbReference>
<feature type="compositionally biased region" description="Low complexity" evidence="12">
    <location>
        <begin position="1371"/>
        <end position="1394"/>
    </location>
</feature>
<evidence type="ECO:0000256" key="6">
    <source>
        <dbReference type="ARBA" id="ARBA00023159"/>
    </source>
</evidence>
<dbReference type="InterPro" id="IPR041285">
    <property type="entry name" value="MID_MedPIWI"/>
</dbReference>
<dbReference type="GO" id="GO:0045944">
    <property type="term" value="P:positive regulation of transcription by RNA polymerase II"/>
    <property type="evidence" value="ECO:0007669"/>
    <property type="project" value="TreeGrafter"/>
</dbReference>
<sequence>MDTAEYDTNVLVVNNISSIYFRFYEPSPDAFQNFNSVAIEIEGKLKDQGHIVHYDASRRGFWYFRLIAQEGSHDISTKEPETSLILCNQSLTAGEEGFLEPGHLQKPRTNQPPASHAPASSNSCTSAPDQAQRYLVPSSSHAGPGVSQEHEGSGSGSTTVEFKSSQGEPTSSKAVYENFIFATLLTMSAAFCNRTGAIPLDYQTVLLSPSFLGNDGVGEVATDRAATVGTMRAYMTTTGTLVLSMSLTICRGLRSFNDLVNAGPVVPGKRILAAPLGMIATSQLPTPFDGGTASMAQTPNTQALSSRGVLDIHDSLAKRTCSKFLQYRGLAHSKLTDCFWINLLVSKPKLCGIKCDPKRLQTLNPNISIPWPGPLCFRKKAVEVSYTSRVGDTLLSGHEESYDPLGNAQSWFSSGAERQEKIAKRKADRMTASHDASNNDHRPQRPNGQSPMFLRRASAAAAGLMYPTPPDALQNFNGVTPSLDGTLSSPGNPLSVAAVPDAAECNGTDLAITAETFEPGSGLEGSSKKRSDGNLLVEAEHMYEDLSGGDMFADDHVTEDDFNFFDEEPSEMDLDDAIGSIGAESLENNFQQAPESAKEERLAVAEVADPSGDVDVFTKPQLRHAISARNDIGTQRETSCKQTPMKREPSPFDPHTVFKRVRASLVAAGSGTATASEGHRIKKIFEKMDFDPMLPKINKKYEKGGQFDYNKNAGPAKQKLELGTIPETEYLKRHKQNRGSNEQRLPTIALLGSLAGLEAHELGPSPTKLDGHIAGCDPSSDESDQDDSSCLSDDEPTSPLKSSVKQLSGGDDDDASQVTSLKETDTAEEPDHQLATELPRLSKPETPDTPLSVFFSDPEPLCLDLSLSDEDFIQVAQILAEQASVGNLQIYNGTDRLKPGSACEQNGQGIPIDVRASLQSLRDVASFFFRGIEPSRLKSFLDIQDVSLQGPHSRLQPRPVPGRDATAEQMRPSNLYQIPGPHLEMCRSDAKLSVLPSAVTFWESLGLAPSSGSKDITAVCIFPGWKGMKDSAKTFLGRIKSVYEVLRLGSVENLALSADVADGLLPYEVDRISTSPDATLTGHGSALVGSMETMRSALSNLKASDTNVVVYFIYSPNNPGTIVEACAAFQRFFDSYQRELSAKKEPVANELVLQLVSADMMSSPTSMVVTPSSELVRLCVETYDRCTLFGGPMPAPAIRLEQALPRIVDFKLINTPSASLMRENSCIHVAYARTVDERWITAAWTDDRGYQQATSAYCLGRRGKLPSRSLSEVAQEIWVSTLDLVATWKVHWRIIVTKCGPMDQHEVECWTELARADVKASVTVILMTVNSSPSLQFIPPVVRLPQTAATFYTTPVSTPQANNAVSPEQSATPATPTNAAAAAAATPGGEAAGPDSETDAVLVDVTDQTWVAVVGHRLNNSTSVTDLRPALASGYLIKRTGGRMEDAPVAMEPEGIRASTERDAELLRRTGHPLEGQRDGSERYGRGALACCGGGKGRAGNTPSHVNSLLLSFFLGAFCKERLGDEDGDRGLPPTRGRAVYD</sequence>
<evidence type="ECO:0000313" key="17">
    <source>
        <dbReference type="Proteomes" id="UP000054053"/>
    </source>
</evidence>
<keyword evidence="5 11" id="KW-0805">Transcription regulation</keyword>
<evidence type="ECO:0000256" key="11">
    <source>
        <dbReference type="RuleBase" id="RU364134"/>
    </source>
</evidence>
<feature type="compositionally biased region" description="Basic and acidic residues" evidence="12">
    <location>
        <begin position="822"/>
        <end position="846"/>
    </location>
</feature>
<name>A0A1B5KVF6_USTVR</name>
<keyword evidence="6 11" id="KW-0010">Activator</keyword>
<evidence type="ECO:0000256" key="8">
    <source>
        <dbReference type="ARBA" id="ARBA00023242"/>
    </source>
</evidence>
<evidence type="ECO:0000256" key="1">
    <source>
        <dbReference type="ARBA" id="ARBA00004123"/>
    </source>
</evidence>
<feature type="compositionally biased region" description="Basic and acidic residues" evidence="12">
    <location>
        <begin position="428"/>
        <end position="443"/>
    </location>
</feature>
<evidence type="ECO:0000256" key="12">
    <source>
        <dbReference type="SAM" id="MobiDB-lite"/>
    </source>
</evidence>
<comment type="function">
    <text evidence="9 11">Component of the SRB8-11 complex. The SRB8-11 complex is a regulatory module of the Mediator complex which is itself involved in regulation of basal and activated RNA polymerase II-dependent transcription. The SRB8-11 complex may be involved in the transcriptional repression of a subset of genes regulated by Mediator. It may inhibit the association of the Mediator complex with RNA polymerase II to form the holoenzyme complex.</text>
</comment>
<feature type="domain" description="MID" evidence="15">
    <location>
        <begin position="1014"/>
        <end position="1186"/>
    </location>
</feature>
<evidence type="ECO:0000256" key="7">
    <source>
        <dbReference type="ARBA" id="ARBA00023163"/>
    </source>
</evidence>
<feature type="region of interest" description="Disordered" evidence="12">
    <location>
        <begin position="1357"/>
        <end position="1397"/>
    </location>
</feature>
<evidence type="ECO:0000259" key="15">
    <source>
        <dbReference type="Pfam" id="PF18296"/>
    </source>
</evidence>
<feature type="compositionally biased region" description="Acidic residues" evidence="12">
    <location>
        <begin position="779"/>
        <end position="796"/>
    </location>
</feature>
<reference evidence="17" key="1">
    <citation type="journal article" date="2016" name="Genome Announc.">
        <title>Genome sequence of Ustilaginoidea virens IPU010, a rice pathogenic fungus causing false smut.</title>
        <authorList>
            <person name="Kumagai T."/>
            <person name="Ishii T."/>
            <person name="Terai G."/>
            <person name="Umemura M."/>
            <person name="Machida M."/>
            <person name="Asai K."/>
        </authorList>
    </citation>
    <scope>NUCLEOTIDE SEQUENCE [LARGE SCALE GENOMIC DNA]</scope>
    <source>
        <strain evidence="17">IPU010</strain>
    </source>
</reference>
<feature type="compositionally biased region" description="Low complexity" evidence="12">
    <location>
        <begin position="112"/>
        <end position="121"/>
    </location>
</feature>
<feature type="compositionally biased region" description="Polar residues" evidence="12">
    <location>
        <begin position="1357"/>
        <end position="1370"/>
    </location>
</feature>
<feature type="domain" description="Mediator complex subunit Med13 C-terminal" evidence="13">
    <location>
        <begin position="1194"/>
        <end position="1452"/>
    </location>
</feature>
<evidence type="ECO:0000259" key="14">
    <source>
        <dbReference type="Pfam" id="PF11597"/>
    </source>
</evidence>
<dbReference type="PANTHER" id="PTHR48249:SF3">
    <property type="entry name" value="MEDIATOR OF RNA POLYMERASE II TRANSCRIPTION SUBUNIT 13"/>
    <property type="match status" value="1"/>
</dbReference>
<dbReference type="PANTHER" id="PTHR48249">
    <property type="entry name" value="MEDIATOR OF RNA POLYMERASE II TRANSCRIPTION SUBUNIT 13"/>
    <property type="match status" value="1"/>
</dbReference>